<dbReference type="Pfam" id="PF12138">
    <property type="entry name" value="Spherulin4"/>
    <property type="match status" value="1"/>
</dbReference>
<name>A0A8H2XXL5_9AGAM</name>
<dbReference type="Proteomes" id="UP000663831">
    <property type="component" value="Unassembled WGS sequence"/>
</dbReference>
<dbReference type="PANTHER" id="PTHR35040">
    <property type="match status" value="1"/>
</dbReference>
<accession>A0A8H2XXL5</accession>
<evidence type="ECO:0000313" key="1">
    <source>
        <dbReference type="EMBL" id="CAE6437580.1"/>
    </source>
</evidence>
<dbReference type="InterPro" id="IPR021986">
    <property type="entry name" value="Spherulin4"/>
</dbReference>
<dbReference type="AlphaFoldDB" id="A0A8H2XXL5"/>
<gene>
    <name evidence="1" type="ORF">RDB_LOCUS50328</name>
</gene>
<dbReference type="EMBL" id="CAJMWV010001448">
    <property type="protein sequence ID" value="CAE6437580.1"/>
    <property type="molecule type" value="Genomic_DNA"/>
</dbReference>
<evidence type="ECO:0000313" key="2">
    <source>
        <dbReference type="Proteomes" id="UP000663831"/>
    </source>
</evidence>
<comment type="caution">
    <text evidence="1">The sequence shown here is derived from an EMBL/GenBank/DDBJ whole genome shotgun (WGS) entry which is preliminary data.</text>
</comment>
<protein>
    <recommendedName>
        <fullName evidence="3">Spherulin-4</fullName>
    </recommendedName>
</protein>
<reference evidence="1" key="1">
    <citation type="submission" date="2021-01" db="EMBL/GenBank/DDBJ databases">
        <authorList>
            <person name="Kaushik A."/>
        </authorList>
    </citation>
    <scope>NUCLEOTIDE SEQUENCE</scope>
    <source>
        <strain evidence="1">AG3-1AP</strain>
    </source>
</reference>
<sequence length="253" mass="27500">MIIARAALASGVIFPLYLYPGDNCASWTNAITAPAKHPNLPFYFIVNPNSGPGNLYGQPDANYQACVPKLRSATNPNVKLIGYIATKYTNKAQSDVQAEVDTYAGWSSAYKLDGIFYDEVLAESSARSVYSGYTSYAKSKIPNAFVSLNPGIKPTDNQFYTFADQILSLEKYFNEFSTSLYTIGSSTPAAKQAFILTDSPSTLPTSTINQIIKTDKIGALYITNDVQANGQNPYDSFPTYWTGFLDAVQAAAS</sequence>
<evidence type="ECO:0008006" key="3">
    <source>
        <dbReference type="Google" id="ProtNLM"/>
    </source>
</evidence>
<proteinExistence type="predicted"/>
<dbReference type="OrthoDB" id="5342184at2759"/>
<dbReference type="PANTHER" id="PTHR35040:SF9">
    <property type="entry name" value="4-LIKE CELL SURFACE PROTEIN, PUTATIVE (AFU_ORTHOLOGUE AFUA_4G14080)-RELATED"/>
    <property type="match status" value="1"/>
</dbReference>
<organism evidence="1 2">
    <name type="scientific">Rhizoctonia solani</name>
    <dbReference type="NCBI Taxonomy" id="456999"/>
    <lineage>
        <taxon>Eukaryota</taxon>
        <taxon>Fungi</taxon>
        <taxon>Dikarya</taxon>
        <taxon>Basidiomycota</taxon>
        <taxon>Agaricomycotina</taxon>
        <taxon>Agaricomycetes</taxon>
        <taxon>Cantharellales</taxon>
        <taxon>Ceratobasidiaceae</taxon>
        <taxon>Rhizoctonia</taxon>
    </lineage>
</organism>